<feature type="repeat" description="ANK" evidence="3">
    <location>
        <begin position="1209"/>
        <end position="1241"/>
    </location>
</feature>
<dbReference type="SUPFAM" id="SSF53167">
    <property type="entry name" value="Purine and uridine phosphorylases"/>
    <property type="match status" value="1"/>
</dbReference>
<evidence type="ECO:0000256" key="1">
    <source>
        <dbReference type="ARBA" id="ARBA00022737"/>
    </source>
</evidence>
<dbReference type="InterPro" id="IPR002110">
    <property type="entry name" value="Ankyrin_rpt"/>
</dbReference>
<dbReference type="Pfam" id="PF00023">
    <property type="entry name" value="Ank"/>
    <property type="match status" value="1"/>
</dbReference>
<reference evidence="7" key="2">
    <citation type="submission" date="2023-07" db="EMBL/GenBank/DDBJ databases">
        <authorList>
            <consortium name="Lawrence Berkeley National Laboratory"/>
            <person name="Haridas S."/>
            <person name="Hensen N."/>
            <person name="Bonometti L."/>
            <person name="Westerberg I."/>
            <person name="Brannstrom I.O."/>
            <person name="Guillou S."/>
            <person name="Cros-Aarteil S."/>
            <person name="Calhoun S."/>
            <person name="Kuo A."/>
            <person name="Mondo S."/>
            <person name="Pangilinan J."/>
            <person name="Riley R."/>
            <person name="LaButti K."/>
            <person name="Andreopoulos B."/>
            <person name="Lipzen A."/>
            <person name="Chen C."/>
            <person name="Yanf M."/>
            <person name="Daum C."/>
            <person name="Ng V."/>
            <person name="Clum A."/>
            <person name="Steindorff A."/>
            <person name="Ohm R."/>
            <person name="Martin F."/>
            <person name="Silar P."/>
            <person name="Natvig D."/>
            <person name="Lalanne C."/>
            <person name="Gautier V."/>
            <person name="Ament-velasquez S.L."/>
            <person name="Kruys A."/>
            <person name="Hutchinson M.I."/>
            <person name="Powell A.J."/>
            <person name="Barry K."/>
            <person name="Miller A.N."/>
            <person name="Grigoriev I.V."/>
            <person name="Debuchy R."/>
            <person name="Gladieux P."/>
            <person name="Thoren M.H."/>
            <person name="Johannesson H."/>
        </authorList>
    </citation>
    <scope>NUCLEOTIDE SEQUENCE</scope>
    <source>
        <strain evidence="7">FGSC 1904</strain>
    </source>
</reference>
<evidence type="ECO:0000256" key="4">
    <source>
        <dbReference type="SAM" id="MobiDB-lite"/>
    </source>
</evidence>
<protein>
    <submittedName>
        <fullName evidence="7">Purine and uridine phosphorylase</fullName>
    </submittedName>
</protein>
<keyword evidence="1" id="KW-0677">Repeat</keyword>
<sequence>MATERTDNPRSRSDYTIGWVCALAIEQAAATAMLDEEHGPLSQRPNDINSYTLGSIAKHNIVIACLPQIGTSAATTVLEQMLSSFASIRFVLMVGIGGGIPPKVRLGDVVVSFPSSHYPGVVQWDMGKAIQNPSTGSECFERTGSLDQPPRTLLTAVKSLRAQHEGRLPHILLFLEQLRDNSPIMASRYLRSRALEDILFKSDYPHQTQRDDPWLWPRLLLQSAFSVFHFLLQLLGLFVWRHEVQEQQPNSLADSQPKIITRKPPVRAMRIHYGLILSGNQVIKDALLRDRLDARFGTHALCIEMEAAGLMNNFPCLVIRGICDYADSHKNKRWQRHAAAVAAAYAKELLQIVQPVDVDSEQAALKVIQGVKETVTKAAEDVKCIRSRLIEQGDLDIIKWLTPLDYGPQHTRYRDLRQPDTGRWFLEINQYNTWKDCVGKVLLCQGIPGAGKSVLSALIFDKLTSAFGPTASIGLAHIYCDYQLHEQQTPQQLISSLTKQLCLQSATLPPCIQALYNQYQSKSTTATLKEVCAVFQSIIGTYARVYVLVDALDELPVKPGFRYTFLDELLSIKRSSPTLNLLFTSRPLEIAVVDHYFQDAGMVEVSAAQDDVKKLVDDHIAKLSPKALIRDDLSLGMEVREAVAQAVRGMFLLAGLYLDFLGDGLSPRQVRDALEAMKNPKNGTDILRSAYDRTMERIKGQHPNVIKHAMDVLFWLTYAQRPLKTDELRNALAVKAGMEAFDKDRLPNLDLSRYAGLVVIDGKTQEVRLVHYTTQEYLEQQHFQPSLSTNPHLKLTDICVTYLMFPDFESGPCRLKDDYLERIKAYPFVLYAAKYWHNHAGFCSDSEPSALLLDFLQCKQGLEAAAQAGRLGIDSLWLNHWSRYGHSASDLQPPLHWAARYHLRRAAEALLKRGEAPNDLCEEGKTPLYIALQYGNTEMAWFLLSMGAKAHVPGGISVLEALCDDVYDDIEVDLSLVEDLLELGAVVADPKGNCSLLTRAAERGEEQLVNLLLRKGANVDSWDSIMTCTPLFTAVSCGNVNIALDLWRSGADPNLISLDAYDDEFEKSAFQKAIQVDEEILVRAFLGMGDDMEFGSDKDSSPHGTSSTASPVESVLHTKNRDLLRGTAISSPIAVDIELKDEEGNTPLATAAEFCCHKIAQILISRGAKVDAKNRQGNTPLLLAVQANMDDMVKLLVESGADIEARNNCRETPLLVAINKEQTEIAKLLLEKGADTEARNNRGETPLLVATVHRKDPELVELLLKEGANTEATNRFHQTALFLAVKMKRGELVEVLLAGGANVEARTREGSTPLLEAVRGGDAHITELLLQNRADVTVRDEDGTTPLSMAISSDHCHLVQSLIKRGADPLARNNGGDTLLMTAAAAGNYVMTDILLRKGVQVNAVNDQGRTALFEAVMSGHDSLVGLLLDNGATIEPQDKHQLLNPLAWAELLGEVDVARVLVERCPHIKSIEDDGETLLCLAARASDQQAVEVICEYGAQIAERNRQGQTPLEIALDTGNADMVDYLCYR</sequence>
<dbReference type="PANTHER" id="PTHR24171">
    <property type="entry name" value="ANKYRIN REPEAT DOMAIN-CONTAINING PROTEIN 39-RELATED"/>
    <property type="match status" value="1"/>
</dbReference>
<feature type="repeat" description="ANK" evidence="3">
    <location>
        <begin position="1242"/>
        <end position="1275"/>
    </location>
</feature>
<accession>A0AAE0UCI0</accession>
<feature type="repeat" description="ANK" evidence="3">
    <location>
        <begin position="992"/>
        <end position="1024"/>
    </location>
</feature>
<feature type="compositionally biased region" description="Polar residues" evidence="4">
    <location>
        <begin position="1102"/>
        <end position="1111"/>
    </location>
</feature>
<name>A0AAE0UCI0_SORBR</name>
<dbReference type="Pfam" id="PF12796">
    <property type="entry name" value="Ank_2"/>
    <property type="match status" value="6"/>
</dbReference>
<keyword evidence="8" id="KW-1185">Reference proteome</keyword>
<feature type="repeat" description="ANK" evidence="3">
    <location>
        <begin position="1475"/>
        <end position="1507"/>
    </location>
</feature>
<dbReference type="Proteomes" id="UP001281003">
    <property type="component" value="Unassembled WGS sequence"/>
</dbReference>
<feature type="non-terminal residue" evidence="7">
    <location>
        <position position="1531"/>
    </location>
</feature>
<dbReference type="EMBL" id="JAUTDP010000006">
    <property type="protein sequence ID" value="KAK3398710.1"/>
    <property type="molecule type" value="Genomic_DNA"/>
</dbReference>
<dbReference type="Pfam" id="PF22939">
    <property type="entry name" value="WHD_GPIID"/>
    <property type="match status" value="1"/>
</dbReference>
<dbReference type="InterPro" id="IPR035994">
    <property type="entry name" value="Nucleoside_phosphorylase_sf"/>
</dbReference>
<feature type="domain" description="GPI inositol-deacylase winged helix" evidence="5">
    <location>
        <begin position="707"/>
        <end position="782"/>
    </location>
</feature>
<dbReference type="GO" id="GO:0003824">
    <property type="term" value="F:catalytic activity"/>
    <property type="evidence" value="ECO:0007669"/>
    <property type="project" value="InterPro"/>
</dbReference>
<evidence type="ECO:0000256" key="2">
    <source>
        <dbReference type="ARBA" id="ARBA00023043"/>
    </source>
</evidence>
<feature type="repeat" description="ANK" evidence="3">
    <location>
        <begin position="1342"/>
        <end position="1374"/>
    </location>
</feature>
<dbReference type="GO" id="GO:0009116">
    <property type="term" value="P:nucleoside metabolic process"/>
    <property type="evidence" value="ECO:0007669"/>
    <property type="project" value="InterPro"/>
</dbReference>
<dbReference type="Pfam" id="PF24883">
    <property type="entry name" value="NPHP3_N"/>
    <property type="match status" value="1"/>
</dbReference>
<comment type="caution">
    <text evidence="7">The sequence shown here is derived from an EMBL/GenBank/DDBJ whole genome shotgun (WGS) entry which is preliminary data.</text>
</comment>
<feature type="repeat" description="ANK" evidence="3">
    <location>
        <begin position="923"/>
        <end position="955"/>
    </location>
</feature>
<keyword evidence="2 3" id="KW-0040">ANK repeat</keyword>
<feature type="repeat" description="ANK" evidence="3">
    <location>
        <begin position="1309"/>
        <end position="1341"/>
    </location>
</feature>
<evidence type="ECO:0000313" key="7">
    <source>
        <dbReference type="EMBL" id="KAK3398710.1"/>
    </source>
</evidence>
<feature type="repeat" description="ANK" evidence="3">
    <location>
        <begin position="1508"/>
        <end position="1531"/>
    </location>
</feature>
<reference evidence="7" key="1">
    <citation type="journal article" date="2023" name="Mol. Phylogenet. Evol.">
        <title>Genome-scale phylogeny and comparative genomics of the fungal order Sordariales.</title>
        <authorList>
            <person name="Hensen N."/>
            <person name="Bonometti L."/>
            <person name="Westerberg I."/>
            <person name="Brannstrom I.O."/>
            <person name="Guillou S."/>
            <person name="Cros-Aarteil S."/>
            <person name="Calhoun S."/>
            <person name="Haridas S."/>
            <person name="Kuo A."/>
            <person name="Mondo S."/>
            <person name="Pangilinan J."/>
            <person name="Riley R."/>
            <person name="LaButti K."/>
            <person name="Andreopoulos B."/>
            <person name="Lipzen A."/>
            <person name="Chen C."/>
            <person name="Yan M."/>
            <person name="Daum C."/>
            <person name="Ng V."/>
            <person name="Clum A."/>
            <person name="Steindorff A."/>
            <person name="Ohm R.A."/>
            <person name="Martin F."/>
            <person name="Silar P."/>
            <person name="Natvig D.O."/>
            <person name="Lalanne C."/>
            <person name="Gautier V."/>
            <person name="Ament-Velasquez S.L."/>
            <person name="Kruys A."/>
            <person name="Hutchinson M.I."/>
            <person name="Powell A.J."/>
            <person name="Barry K."/>
            <person name="Miller A.N."/>
            <person name="Grigoriev I.V."/>
            <person name="Debuchy R."/>
            <person name="Gladieux P."/>
            <person name="Hiltunen Thoren M."/>
            <person name="Johannesson H."/>
        </authorList>
    </citation>
    <scope>NUCLEOTIDE SEQUENCE</scope>
    <source>
        <strain evidence="7">FGSC 1904</strain>
    </source>
</reference>
<dbReference type="PRINTS" id="PR01415">
    <property type="entry name" value="ANKYRIN"/>
</dbReference>
<dbReference type="PROSITE" id="PS50297">
    <property type="entry name" value="ANK_REP_REGION"/>
    <property type="match status" value="10"/>
</dbReference>
<dbReference type="InterPro" id="IPR027417">
    <property type="entry name" value="P-loop_NTPase"/>
</dbReference>
<feature type="domain" description="Nephrocystin 3-like N-terminal" evidence="6">
    <location>
        <begin position="420"/>
        <end position="586"/>
    </location>
</feature>
<dbReference type="Gene3D" id="3.40.50.1580">
    <property type="entry name" value="Nucleoside phosphorylase domain"/>
    <property type="match status" value="1"/>
</dbReference>
<dbReference type="Gene3D" id="3.40.50.300">
    <property type="entry name" value="P-loop containing nucleotide triphosphate hydrolases"/>
    <property type="match status" value="1"/>
</dbReference>
<organism evidence="7 8">
    <name type="scientific">Sordaria brevicollis</name>
    <dbReference type="NCBI Taxonomy" id="83679"/>
    <lineage>
        <taxon>Eukaryota</taxon>
        <taxon>Fungi</taxon>
        <taxon>Dikarya</taxon>
        <taxon>Ascomycota</taxon>
        <taxon>Pezizomycotina</taxon>
        <taxon>Sordariomycetes</taxon>
        <taxon>Sordariomycetidae</taxon>
        <taxon>Sordariales</taxon>
        <taxon>Sordariaceae</taxon>
        <taxon>Sordaria</taxon>
    </lineage>
</organism>
<evidence type="ECO:0000259" key="5">
    <source>
        <dbReference type="Pfam" id="PF22939"/>
    </source>
</evidence>
<dbReference type="InterPro" id="IPR056884">
    <property type="entry name" value="NPHP3-like_N"/>
</dbReference>
<feature type="repeat" description="ANK" evidence="3">
    <location>
        <begin position="1176"/>
        <end position="1208"/>
    </location>
</feature>
<dbReference type="SMART" id="SM00248">
    <property type="entry name" value="ANK"/>
    <property type="match status" value="16"/>
</dbReference>
<feature type="repeat" description="ANK" evidence="3">
    <location>
        <begin position="1143"/>
        <end position="1175"/>
    </location>
</feature>
<feature type="repeat" description="ANK" evidence="3">
    <location>
        <begin position="1375"/>
        <end position="1407"/>
    </location>
</feature>
<feature type="repeat" description="ANK" evidence="3">
    <location>
        <begin position="1408"/>
        <end position="1440"/>
    </location>
</feature>
<proteinExistence type="predicted"/>
<dbReference type="InterPro" id="IPR036770">
    <property type="entry name" value="Ankyrin_rpt-contain_sf"/>
</dbReference>
<dbReference type="InterPro" id="IPR054471">
    <property type="entry name" value="GPIID_WHD"/>
</dbReference>
<dbReference type="Gene3D" id="1.25.40.20">
    <property type="entry name" value="Ankyrin repeat-containing domain"/>
    <property type="match status" value="4"/>
</dbReference>
<dbReference type="PANTHER" id="PTHR24171:SF9">
    <property type="entry name" value="ANKYRIN REPEAT DOMAIN-CONTAINING PROTEIN 39"/>
    <property type="match status" value="1"/>
</dbReference>
<evidence type="ECO:0000259" key="6">
    <source>
        <dbReference type="Pfam" id="PF24883"/>
    </source>
</evidence>
<dbReference type="SUPFAM" id="SSF48403">
    <property type="entry name" value="Ankyrin repeat"/>
    <property type="match status" value="2"/>
</dbReference>
<feature type="region of interest" description="Disordered" evidence="4">
    <location>
        <begin position="1093"/>
        <end position="1113"/>
    </location>
</feature>
<feature type="repeat" description="ANK" evidence="3">
    <location>
        <begin position="1276"/>
        <end position="1308"/>
    </location>
</feature>
<gene>
    <name evidence="7" type="ORF">B0T20DRAFT_376562</name>
</gene>
<dbReference type="PROSITE" id="PS50088">
    <property type="entry name" value="ANK_REPEAT"/>
    <property type="match status" value="13"/>
</dbReference>
<evidence type="ECO:0000256" key="3">
    <source>
        <dbReference type="PROSITE-ProRule" id="PRU00023"/>
    </source>
</evidence>
<evidence type="ECO:0000313" key="8">
    <source>
        <dbReference type="Proteomes" id="UP001281003"/>
    </source>
</evidence>